<dbReference type="Pfam" id="PF00270">
    <property type="entry name" value="DEAD"/>
    <property type="match status" value="1"/>
</dbReference>
<evidence type="ECO:0000256" key="4">
    <source>
        <dbReference type="ARBA" id="ARBA00022840"/>
    </source>
</evidence>
<dbReference type="CDD" id="cd17921">
    <property type="entry name" value="DEXHc_Ski2"/>
    <property type="match status" value="1"/>
</dbReference>
<dbReference type="PANTHER" id="PTHR12131:SF1">
    <property type="entry name" value="ATP-DEPENDENT RNA HELICASE SUPV3L1, MITOCHONDRIAL-RELATED"/>
    <property type="match status" value="1"/>
</dbReference>
<proteinExistence type="predicted"/>
<evidence type="ECO:0000256" key="5">
    <source>
        <dbReference type="SAM" id="MobiDB-lite"/>
    </source>
</evidence>
<dbReference type="KEGG" id="whr:OG579_01285"/>
<dbReference type="GO" id="GO:0003676">
    <property type="term" value="F:nucleic acid binding"/>
    <property type="evidence" value="ECO:0007669"/>
    <property type="project" value="InterPro"/>
</dbReference>
<dbReference type="EMBL" id="CP108021">
    <property type="protein sequence ID" value="WUM22200.1"/>
    <property type="molecule type" value="Genomic_DNA"/>
</dbReference>
<evidence type="ECO:0000259" key="7">
    <source>
        <dbReference type="PROSITE" id="PS51194"/>
    </source>
</evidence>
<feature type="domain" description="Helicase ATP-binding" evidence="6">
    <location>
        <begin position="41"/>
        <end position="197"/>
    </location>
</feature>
<evidence type="ECO:0000256" key="3">
    <source>
        <dbReference type="ARBA" id="ARBA00022806"/>
    </source>
</evidence>
<feature type="domain" description="Helicase C-terminal" evidence="7">
    <location>
        <begin position="221"/>
        <end position="421"/>
    </location>
</feature>
<dbReference type="SMART" id="SM00490">
    <property type="entry name" value="HELICc"/>
    <property type="match status" value="1"/>
</dbReference>
<keyword evidence="1" id="KW-0547">Nucleotide-binding</keyword>
<protein>
    <submittedName>
        <fullName evidence="8">DUF3516 domain-containing protein</fullName>
    </submittedName>
</protein>
<dbReference type="SMART" id="SM00487">
    <property type="entry name" value="DEXDc"/>
    <property type="match status" value="1"/>
</dbReference>
<dbReference type="AlphaFoldDB" id="A0AAU4K7V9"/>
<dbReference type="InterPro" id="IPR050699">
    <property type="entry name" value="RNA-DNA_Helicase"/>
</dbReference>
<dbReference type="Pfam" id="PF00271">
    <property type="entry name" value="Helicase_C"/>
    <property type="match status" value="1"/>
</dbReference>
<keyword evidence="3" id="KW-0347">Helicase</keyword>
<dbReference type="GO" id="GO:0004386">
    <property type="term" value="F:helicase activity"/>
    <property type="evidence" value="ECO:0007669"/>
    <property type="project" value="UniProtKB-KW"/>
</dbReference>
<evidence type="ECO:0000256" key="2">
    <source>
        <dbReference type="ARBA" id="ARBA00022801"/>
    </source>
</evidence>
<dbReference type="InterPro" id="IPR021904">
    <property type="entry name" value="DUF3516"/>
</dbReference>
<dbReference type="Pfam" id="PF12029">
    <property type="entry name" value="DUF3516"/>
    <property type="match status" value="1"/>
</dbReference>
<keyword evidence="4" id="KW-0067">ATP-binding</keyword>
<evidence type="ECO:0000256" key="1">
    <source>
        <dbReference type="ARBA" id="ARBA00022741"/>
    </source>
</evidence>
<evidence type="ECO:0000313" key="9">
    <source>
        <dbReference type="Proteomes" id="UP001432128"/>
    </source>
</evidence>
<dbReference type="InterPro" id="IPR014001">
    <property type="entry name" value="Helicase_ATP-bd"/>
</dbReference>
<dbReference type="PANTHER" id="PTHR12131">
    <property type="entry name" value="ATP-DEPENDENT RNA AND DNA HELICASE"/>
    <property type="match status" value="1"/>
</dbReference>
<gene>
    <name evidence="8" type="ORF">OG579_01285</name>
</gene>
<keyword evidence="9" id="KW-1185">Reference proteome</keyword>
<dbReference type="Proteomes" id="UP001432128">
    <property type="component" value="Chromosome"/>
</dbReference>
<feature type="region of interest" description="Disordered" evidence="5">
    <location>
        <begin position="701"/>
        <end position="720"/>
    </location>
</feature>
<dbReference type="InterPro" id="IPR001650">
    <property type="entry name" value="Helicase_C-like"/>
</dbReference>
<dbReference type="InterPro" id="IPR027417">
    <property type="entry name" value="P-loop_NTPase"/>
</dbReference>
<dbReference type="PROSITE" id="PS51194">
    <property type="entry name" value="HELICASE_CTER"/>
    <property type="match status" value="1"/>
</dbReference>
<evidence type="ECO:0000259" key="6">
    <source>
        <dbReference type="PROSITE" id="PS51192"/>
    </source>
</evidence>
<reference evidence="8 9" key="1">
    <citation type="submission" date="2022-10" db="EMBL/GenBank/DDBJ databases">
        <title>The complete genomes of actinobacterial strains from the NBC collection.</title>
        <authorList>
            <person name="Joergensen T.S."/>
            <person name="Alvarez Arevalo M."/>
            <person name="Sterndorff E.B."/>
            <person name="Faurdal D."/>
            <person name="Vuksanovic O."/>
            <person name="Mourched A.-S."/>
            <person name="Charusanti P."/>
            <person name="Shaw S."/>
            <person name="Blin K."/>
            <person name="Weber T."/>
        </authorList>
    </citation>
    <scope>NUCLEOTIDE SEQUENCE [LARGE SCALE GENOMIC DNA]</scope>
    <source>
        <strain evidence="8 9">NBC_00319</strain>
    </source>
</reference>
<dbReference type="Gene3D" id="3.40.50.300">
    <property type="entry name" value="P-loop containing nucleotide triphosphate hydrolases"/>
    <property type="match status" value="2"/>
</dbReference>
<evidence type="ECO:0000313" key="8">
    <source>
        <dbReference type="EMBL" id="WUM22200.1"/>
    </source>
</evidence>
<dbReference type="GO" id="GO:0016787">
    <property type="term" value="F:hydrolase activity"/>
    <property type="evidence" value="ECO:0007669"/>
    <property type="project" value="UniProtKB-KW"/>
</dbReference>
<dbReference type="PROSITE" id="PS51192">
    <property type="entry name" value="HELICASE_ATP_BIND_1"/>
    <property type="match status" value="1"/>
</dbReference>
<dbReference type="GO" id="GO:0005524">
    <property type="term" value="F:ATP binding"/>
    <property type="evidence" value="ECO:0007669"/>
    <property type="project" value="UniProtKB-KW"/>
</dbReference>
<dbReference type="RefSeq" id="WP_328859116.1">
    <property type="nucleotide sequence ID" value="NZ_CP108021.1"/>
</dbReference>
<accession>A0AAU4K7V9</accession>
<keyword evidence="2" id="KW-0378">Hydrolase</keyword>
<dbReference type="InterPro" id="IPR011545">
    <property type="entry name" value="DEAD/DEAH_box_helicase_dom"/>
</dbReference>
<dbReference type="SUPFAM" id="SSF52540">
    <property type="entry name" value="P-loop containing nucleoside triphosphate hydrolases"/>
    <property type="match status" value="1"/>
</dbReference>
<sequence>MAESATLPTPASADADDLFDALGEWVSARGISFYPAQEEALIELASGANVVLSTPTGSGKSLVATGAAYFALGRGQRTFYTAPIKALVSEKFFDLCAQFGAEKVGMMTGDATVNPGAPIICATAEVLANLALRTGADADVGLVVMDEFHYYGDTERGWAWQVPLIELPHAQFLLMSATLGDVTFFVDDLTERTGRPTADISGTQRPVPLEYSYVLTAVHETIERLIEADRAPVYVVHFTQQSAVERAQALLSAKIITREQRDAIAAEIGDFRFSAGFGSTLSKLVRAGIGVHHAGMLPRYRRLVERLAQQGLLRVVAGTDTLGVGINVPIRTVLLTGLTKYDGVRTRHLQAREFHQIVGRAGRAGYDDRGYVVAQAPEHDVENARATARAGDDPKKLKKIQRKKAPEGFVSWGEPTFERLIAAPPEPLRSHFRVSTSMVIDVIARPANCFTAMRHLLECNHEPRERQRRHILRAIEIYRGLLTAGLVEPIDPWTAEPSDTPGGKTVRLTADLPANFALSNPLSSFAIAALELLDPADPGYALDAVSVIESIVEDPRQVLRAQRSAARDVAIAEMKSDGIEYEERMELLEEVDHPKPLADMLDAAFEMYRRGHPWVSGTPPAPKSIVREMVEGAMGFTDFVGTYKLARSEGVVLRYLTDVYRSARHGLPTALHTPELDDLVEWLGDLVRRVDSSLIDEWEQLTHPDDTGDGRAAPPPTAGPNVRALRVGVRNHMFALVSAFARRDVATLYRKHPDVEWRDDLDDYFDEYDEVGMGPDARSPQLFTLDTSEQPWRVRQTLDDPEGDHGWAITALVDLPDVEADDADGALSDGQPVIRDVEVVAG</sequence>
<name>A0AAU4K7V9_9NOCA</name>
<organism evidence="8 9">
    <name type="scientific">Williamsia herbipolensis</name>
    <dbReference type="NCBI Taxonomy" id="1603258"/>
    <lineage>
        <taxon>Bacteria</taxon>
        <taxon>Bacillati</taxon>
        <taxon>Actinomycetota</taxon>
        <taxon>Actinomycetes</taxon>
        <taxon>Mycobacteriales</taxon>
        <taxon>Nocardiaceae</taxon>
        <taxon>Williamsia</taxon>
    </lineage>
</organism>